<protein>
    <submittedName>
        <fullName evidence="1">Uncharacterized protein</fullName>
    </submittedName>
</protein>
<proteinExistence type="predicted"/>
<dbReference type="Proteomes" id="UP001597183">
    <property type="component" value="Unassembled WGS sequence"/>
</dbReference>
<comment type="caution">
    <text evidence="1">The sequence shown here is derived from an EMBL/GenBank/DDBJ whole genome shotgun (WGS) entry which is preliminary data.</text>
</comment>
<sequence length="99" mass="11253">MSFVFILLFKEEGLLPPEWRIPEVPPRVGILENDKDCGSGGCWWRLTLRPPTGMSPEELKRQLGLEKAEELLPTLTDPGYVSRSAEIRNGDVIVRVRYS</sequence>
<reference evidence="2" key="1">
    <citation type="journal article" date="2019" name="Int. J. Syst. Evol. Microbiol.">
        <title>The Global Catalogue of Microorganisms (GCM) 10K type strain sequencing project: providing services to taxonomists for standard genome sequencing and annotation.</title>
        <authorList>
            <consortium name="The Broad Institute Genomics Platform"/>
            <consortium name="The Broad Institute Genome Sequencing Center for Infectious Disease"/>
            <person name="Wu L."/>
            <person name="Ma J."/>
        </authorList>
    </citation>
    <scope>NUCLEOTIDE SEQUENCE [LARGE SCALE GENOMIC DNA]</scope>
    <source>
        <strain evidence="2">CCM 7526</strain>
    </source>
</reference>
<dbReference type="RefSeq" id="WP_317793036.1">
    <property type="nucleotide sequence ID" value="NZ_AP028461.1"/>
</dbReference>
<evidence type="ECO:0000313" key="2">
    <source>
        <dbReference type="Proteomes" id="UP001597183"/>
    </source>
</evidence>
<keyword evidence="2" id="KW-1185">Reference proteome</keyword>
<dbReference type="EMBL" id="JBHTMK010000012">
    <property type="protein sequence ID" value="MFD1365428.1"/>
    <property type="molecule type" value="Genomic_DNA"/>
</dbReference>
<gene>
    <name evidence="1" type="ORF">ACFQ5G_08765</name>
</gene>
<accession>A0ABW4A5G4</accession>
<evidence type="ECO:0000313" key="1">
    <source>
        <dbReference type="EMBL" id="MFD1365428.1"/>
    </source>
</evidence>
<organism evidence="1 2">
    <name type="scientific">Actinoplanes sichuanensis</name>
    <dbReference type="NCBI Taxonomy" id="512349"/>
    <lineage>
        <taxon>Bacteria</taxon>
        <taxon>Bacillati</taxon>
        <taxon>Actinomycetota</taxon>
        <taxon>Actinomycetes</taxon>
        <taxon>Micromonosporales</taxon>
        <taxon>Micromonosporaceae</taxon>
        <taxon>Actinoplanes</taxon>
    </lineage>
</organism>
<name>A0ABW4A5G4_9ACTN</name>